<dbReference type="EMBL" id="JAAALK010000282">
    <property type="protein sequence ID" value="KAG8080412.1"/>
    <property type="molecule type" value="Genomic_DNA"/>
</dbReference>
<keyword evidence="2" id="KW-1185">Reference proteome</keyword>
<protein>
    <submittedName>
        <fullName evidence="1">Uncharacterized protein</fullName>
    </submittedName>
</protein>
<sequence>MVALSLLVKGMVSRGTDWEDGAGNEGRAVQREATGDSAGSGQWLLVTGSLRLGPWGVGCSSFVGDLHVQCHGAALS</sequence>
<reference evidence="1" key="2">
    <citation type="submission" date="2021-02" db="EMBL/GenBank/DDBJ databases">
        <authorList>
            <person name="Kimball J.A."/>
            <person name="Haas M.W."/>
            <person name="Macchietto M."/>
            <person name="Kono T."/>
            <person name="Duquette J."/>
            <person name="Shao M."/>
        </authorList>
    </citation>
    <scope>NUCLEOTIDE SEQUENCE</scope>
    <source>
        <tissue evidence="1">Fresh leaf tissue</tissue>
    </source>
</reference>
<name>A0A8J5T5Y1_ZIZPA</name>
<evidence type="ECO:0000313" key="2">
    <source>
        <dbReference type="Proteomes" id="UP000729402"/>
    </source>
</evidence>
<evidence type="ECO:0000313" key="1">
    <source>
        <dbReference type="EMBL" id="KAG8080412.1"/>
    </source>
</evidence>
<proteinExistence type="predicted"/>
<accession>A0A8J5T5Y1</accession>
<dbReference type="Proteomes" id="UP000729402">
    <property type="component" value="Unassembled WGS sequence"/>
</dbReference>
<organism evidence="1 2">
    <name type="scientific">Zizania palustris</name>
    <name type="common">Northern wild rice</name>
    <dbReference type="NCBI Taxonomy" id="103762"/>
    <lineage>
        <taxon>Eukaryota</taxon>
        <taxon>Viridiplantae</taxon>
        <taxon>Streptophyta</taxon>
        <taxon>Embryophyta</taxon>
        <taxon>Tracheophyta</taxon>
        <taxon>Spermatophyta</taxon>
        <taxon>Magnoliopsida</taxon>
        <taxon>Liliopsida</taxon>
        <taxon>Poales</taxon>
        <taxon>Poaceae</taxon>
        <taxon>BOP clade</taxon>
        <taxon>Oryzoideae</taxon>
        <taxon>Oryzeae</taxon>
        <taxon>Zizaniinae</taxon>
        <taxon>Zizania</taxon>
    </lineage>
</organism>
<dbReference type="AlphaFoldDB" id="A0A8J5T5Y1"/>
<gene>
    <name evidence="1" type="ORF">GUJ93_ZPchr0007g6312</name>
</gene>
<reference evidence="1" key="1">
    <citation type="journal article" date="2021" name="bioRxiv">
        <title>Whole Genome Assembly and Annotation of Northern Wild Rice, Zizania palustris L., Supports a Whole Genome Duplication in the Zizania Genus.</title>
        <authorList>
            <person name="Haas M."/>
            <person name="Kono T."/>
            <person name="Macchietto M."/>
            <person name="Millas R."/>
            <person name="McGilp L."/>
            <person name="Shao M."/>
            <person name="Duquette J."/>
            <person name="Hirsch C.N."/>
            <person name="Kimball J."/>
        </authorList>
    </citation>
    <scope>NUCLEOTIDE SEQUENCE</scope>
    <source>
        <tissue evidence="1">Fresh leaf tissue</tissue>
    </source>
</reference>
<comment type="caution">
    <text evidence="1">The sequence shown here is derived from an EMBL/GenBank/DDBJ whole genome shotgun (WGS) entry which is preliminary data.</text>
</comment>